<sequence>MGRGELPWTEKHLLGLGLLTLVPLRVVFGTTVLVLYYLICRICTAFSAPNREDEQKDYAHMGGWRRPVIVQSGRFLSRAMLFIFGFYWIFEIGLDNVDVGFNGKFNSQLPF</sequence>
<keyword evidence="9" id="KW-1185">Reference proteome</keyword>
<proteinExistence type="predicted"/>
<dbReference type="GO" id="GO:0006629">
    <property type="term" value="P:lipid metabolic process"/>
    <property type="evidence" value="ECO:0007669"/>
    <property type="project" value="UniProtKB-KW"/>
</dbReference>
<evidence type="ECO:0000256" key="5">
    <source>
        <dbReference type="ARBA" id="ARBA00023136"/>
    </source>
</evidence>
<dbReference type="PANTHER" id="PTHR23063:SF54">
    <property type="entry name" value="LYSOPHOSPHOLIPID ACYLTRANSFERASE LPEAT1"/>
    <property type="match status" value="1"/>
</dbReference>
<protein>
    <submittedName>
        <fullName evidence="8">Uncharacterized protein</fullName>
    </submittedName>
</protein>
<evidence type="ECO:0000256" key="1">
    <source>
        <dbReference type="ARBA" id="ARBA00022679"/>
    </source>
</evidence>
<feature type="transmembrane region" description="Helical" evidence="7">
    <location>
        <begin position="12"/>
        <end position="39"/>
    </location>
</feature>
<keyword evidence="5 7" id="KW-0472">Membrane</keyword>
<comment type="caution">
    <text evidence="8">The sequence shown here is derived from an EMBL/GenBank/DDBJ whole genome shotgun (WGS) entry which is preliminary data.</text>
</comment>
<dbReference type="GO" id="GO:0016746">
    <property type="term" value="F:acyltransferase activity"/>
    <property type="evidence" value="ECO:0007669"/>
    <property type="project" value="UniProtKB-KW"/>
</dbReference>
<evidence type="ECO:0000256" key="6">
    <source>
        <dbReference type="ARBA" id="ARBA00023315"/>
    </source>
</evidence>
<keyword evidence="6" id="KW-0012">Acyltransferase</keyword>
<dbReference type="EMBL" id="JBJUIK010000011">
    <property type="protein sequence ID" value="KAL3514608.1"/>
    <property type="molecule type" value="Genomic_DNA"/>
</dbReference>
<dbReference type="PANTHER" id="PTHR23063">
    <property type="entry name" value="PHOSPHOLIPID ACYLTRANSFERASE"/>
    <property type="match status" value="1"/>
</dbReference>
<keyword evidence="3 7" id="KW-1133">Transmembrane helix</keyword>
<dbReference type="Proteomes" id="UP001630127">
    <property type="component" value="Unassembled WGS sequence"/>
</dbReference>
<evidence type="ECO:0000256" key="4">
    <source>
        <dbReference type="ARBA" id="ARBA00023098"/>
    </source>
</evidence>
<evidence type="ECO:0000313" key="9">
    <source>
        <dbReference type="Proteomes" id="UP001630127"/>
    </source>
</evidence>
<organism evidence="8 9">
    <name type="scientific">Cinchona calisaya</name>
    <dbReference type="NCBI Taxonomy" id="153742"/>
    <lineage>
        <taxon>Eukaryota</taxon>
        <taxon>Viridiplantae</taxon>
        <taxon>Streptophyta</taxon>
        <taxon>Embryophyta</taxon>
        <taxon>Tracheophyta</taxon>
        <taxon>Spermatophyta</taxon>
        <taxon>Magnoliopsida</taxon>
        <taxon>eudicotyledons</taxon>
        <taxon>Gunneridae</taxon>
        <taxon>Pentapetalae</taxon>
        <taxon>asterids</taxon>
        <taxon>lamiids</taxon>
        <taxon>Gentianales</taxon>
        <taxon>Rubiaceae</taxon>
        <taxon>Cinchonoideae</taxon>
        <taxon>Cinchoneae</taxon>
        <taxon>Cinchona</taxon>
    </lineage>
</organism>
<reference evidence="8 9" key="1">
    <citation type="submission" date="2024-11" db="EMBL/GenBank/DDBJ databases">
        <title>A near-complete genome assembly of Cinchona calisaya.</title>
        <authorList>
            <person name="Lian D.C."/>
            <person name="Zhao X.W."/>
            <person name="Wei L."/>
        </authorList>
    </citation>
    <scope>NUCLEOTIDE SEQUENCE [LARGE SCALE GENOMIC DNA]</scope>
    <source>
        <tissue evidence="8">Nenye</tissue>
    </source>
</reference>
<accession>A0ABD2ZA44</accession>
<keyword evidence="2 7" id="KW-0812">Transmembrane</keyword>
<feature type="transmembrane region" description="Helical" evidence="7">
    <location>
        <begin position="75"/>
        <end position="94"/>
    </location>
</feature>
<name>A0ABD2ZA44_9GENT</name>
<evidence type="ECO:0000313" key="8">
    <source>
        <dbReference type="EMBL" id="KAL3514608.1"/>
    </source>
</evidence>
<evidence type="ECO:0000256" key="7">
    <source>
        <dbReference type="SAM" id="Phobius"/>
    </source>
</evidence>
<gene>
    <name evidence="8" type="ORF">ACH5RR_027325</name>
</gene>
<evidence type="ECO:0000256" key="3">
    <source>
        <dbReference type="ARBA" id="ARBA00022989"/>
    </source>
</evidence>
<dbReference type="AlphaFoldDB" id="A0ABD2ZA44"/>
<keyword evidence="4" id="KW-0443">Lipid metabolism</keyword>
<evidence type="ECO:0000256" key="2">
    <source>
        <dbReference type="ARBA" id="ARBA00022692"/>
    </source>
</evidence>
<keyword evidence="1" id="KW-0808">Transferase</keyword>